<keyword evidence="2" id="KW-1185">Reference proteome</keyword>
<evidence type="ECO:0000313" key="2">
    <source>
        <dbReference type="Proteomes" id="UP000018957"/>
    </source>
</evidence>
<dbReference type="EMBL" id="AYSJ01000002">
    <property type="protein sequence ID" value="ETS32961.1"/>
    <property type="molecule type" value="Genomic_DNA"/>
</dbReference>
<dbReference type="GO" id="GO:0000150">
    <property type="term" value="F:DNA strand exchange activity"/>
    <property type="evidence" value="ECO:0007669"/>
    <property type="project" value="InterPro"/>
</dbReference>
<reference evidence="1 2" key="1">
    <citation type="submission" date="2013-11" db="EMBL/GenBank/DDBJ databases">
        <title>Elucidation of the Photorhabdus temperata genome and generation of transposon mutant library to identify motility mutants.</title>
        <authorList>
            <person name="Hurst S.G.IV."/>
            <person name="Micheals B."/>
            <person name="Abebe-Akele F."/>
            <person name="Rowedder H."/>
            <person name="Bullock H."/>
            <person name="Jackobeck R."/>
            <person name="Janicki E."/>
            <person name="Tisa L.S."/>
        </authorList>
    </citation>
    <scope>NUCLEOTIDE SEQUENCE [LARGE SCALE GENOMIC DNA]</scope>
    <source>
        <strain evidence="1 2">NC19</strain>
    </source>
</reference>
<dbReference type="InterPro" id="IPR036162">
    <property type="entry name" value="Resolvase-like_N_sf"/>
</dbReference>
<evidence type="ECO:0000313" key="1">
    <source>
        <dbReference type="EMBL" id="ETS32961.1"/>
    </source>
</evidence>
<gene>
    <name evidence="1" type="ORF">PTE_00105</name>
</gene>
<organism evidence="1 2">
    <name type="scientific">Photorhabdus khanii NC19</name>
    <dbReference type="NCBI Taxonomy" id="1004151"/>
    <lineage>
        <taxon>Bacteria</taxon>
        <taxon>Pseudomonadati</taxon>
        <taxon>Pseudomonadota</taxon>
        <taxon>Gammaproteobacteria</taxon>
        <taxon>Enterobacterales</taxon>
        <taxon>Morganellaceae</taxon>
        <taxon>Photorhabdus</taxon>
    </lineage>
</organism>
<protein>
    <submittedName>
        <fullName evidence="1">Site-specific recombinase, DNA invertase Pin</fullName>
    </submittedName>
</protein>
<name>W3VAJ4_9GAMM</name>
<dbReference type="SUPFAM" id="SSF53041">
    <property type="entry name" value="Resolvase-like"/>
    <property type="match status" value="1"/>
</dbReference>
<dbReference type="AlphaFoldDB" id="W3VAJ4"/>
<dbReference type="RefSeq" id="WP_036842189.1">
    <property type="nucleotide sequence ID" value="NZ_AYSJ01000002.1"/>
</dbReference>
<dbReference type="GO" id="GO:0003677">
    <property type="term" value="F:DNA binding"/>
    <property type="evidence" value="ECO:0007669"/>
    <property type="project" value="InterPro"/>
</dbReference>
<comment type="caution">
    <text evidence="1">The sequence shown here is derived from an EMBL/GenBank/DDBJ whole genome shotgun (WGS) entry which is preliminary data.</text>
</comment>
<sequence>MTSYLYFYCANSQEAEELPQQSEYRDMRKALSIKAHHIMVEVADAQQPLSERPLLKDLINRYMNRGDTLVLPGLNSLGNSAEDIQKNMLRCARKSIHIHCCYPHKKLISTADGYIFTVILTQIQHECRKMNLAALKTRNITKPLGRREGSKHYNDIQTVKFRGLT</sequence>
<accession>W3VAJ4</accession>
<proteinExistence type="predicted"/>
<dbReference type="Gene3D" id="3.40.50.1390">
    <property type="entry name" value="Resolvase, N-terminal catalytic domain"/>
    <property type="match status" value="1"/>
</dbReference>
<dbReference type="Proteomes" id="UP000018957">
    <property type="component" value="Unassembled WGS sequence"/>
</dbReference>